<dbReference type="RefSeq" id="WP_007471445.1">
    <property type="nucleotide sequence ID" value="NZ_KI391953.1"/>
</dbReference>
<dbReference type="CDD" id="cd04301">
    <property type="entry name" value="NAT_SF"/>
    <property type="match status" value="1"/>
</dbReference>
<proteinExistence type="inferred from homology"/>
<dbReference type="UniPathway" id="UPA00067">
    <property type="reaction ID" value="UER00122"/>
</dbReference>
<evidence type="ECO:0000259" key="11">
    <source>
        <dbReference type="PROSITE" id="PS51186"/>
    </source>
</evidence>
<evidence type="ECO:0000256" key="9">
    <source>
        <dbReference type="RuleBase" id="RU365045"/>
    </source>
</evidence>
<accession>E5XTK4</accession>
<feature type="region of interest" description="Disordered" evidence="10">
    <location>
        <begin position="1"/>
        <end position="21"/>
    </location>
</feature>
<dbReference type="GO" id="GO:0019491">
    <property type="term" value="P:ectoine biosynthetic process"/>
    <property type="evidence" value="ECO:0007669"/>
    <property type="project" value="UniProtKB-UniPathway"/>
</dbReference>
<dbReference type="EC" id="2.3.1.178" evidence="4 9"/>
<evidence type="ECO:0000256" key="4">
    <source>
        <dbReference type="ARBA" id="ARBA00012355"/>
    </source>
</evidence>
<comment type="catalytic activity">
    <reaction evidence="8 9">
        <text>L-2,4-diaminobutanoate + acetyl-CoA = (2S)-4-acetamido-2-aminobutanoate + CoA + H(+)</text>
        <dbReference type="Rhea" id="RHEA:16901"/>
        <dbReference type="ChEBI" id="CHEBI:15378"/>
        <dbReference type="ChEBI" id="CHEBI:57287"/>
        <dbReference type="ChEBI" id="CHEBI:57288"/>
        <dbReference type="ChEBI" id="CHEBI:58761"/>
        <dbReference type="ChEBI" id="CHEBI:58929"/>
        <dbReference type="EC" id="2.3.1.178"/>
    </reaction>
</comment>
<organism evidence="12 13">
    <name type="scientific">Segniliparus rugosus (strain ATCC BAA-974 / DSM 45345 / CCUG 50838 / CIP 108380 / JCM 13579 / CDC 945)</name>
    <dbReference type="NCBI Taxonomy" id="679197"/>
    <lineage>
        <taxon>Bacteria</taxon>
        <taxon>Bacillati</taxon>
        <taxon>Actinomycetota</taxon>
        <taxon>Actinomycetes</taxon>
        <taxon>Mycobacteriales</taxon>
        <taxon>Segniliparaceae</taxon>
        <taxon>Segniliparus</taxon>
    </lineage>
</organism>
<keyword evidence="13" id="KW-1185">Reference proteome</keyword>
<sequence>MGELKAAPSVTLRPPQPEDGPAMHRLAASSETLDVNTRYAYVLLAHHFSATSAIAENSSGPVGFATGYHPPGRPDVLFVWQICVAAQARGQGVGAAMLDWLVDRADRDIVVEATVAPSNAASNAMFGALARRRNTTLAISDGFPASLFPAPHEAEPLVRVGPITSKP</sequence>
<evidence type="ECO:0000256" key="8">
    <source>
        <dbReference type="ARBA" id="ARBA00048924"/>
    </source>
</evidence>
<dbReference type="GO" id="GO:0033816">
    <property type="term" value="F:diaminobutyrate acetyltransferase activity"/>
    <property type="evidence" value="ECO:0007669"/>
    <property type="project" value="UniProtKB-EC"/>
</dbReference>
<dbReference type="AlphaFoldDB" id="E5XTK4"/>
<evidence type="ECO:0000313" key="12">
    <source>
        <dbReference type="EMBL" id="EFV12319.1"/>
    </source>
</evidence>
<feature type="domain" description="N-acetyltransferase" evidence="11">
    <location>
        <begin position="10"/>
        <end position="146"/>
    </location>
</feature>
<evidence type="ECO:0000256" key="6">
    <source>
        <dbReference type="ARBA" id="ARBA00022679"/>
    </source>
</evidence>
<keyword evidence="7 9" id="KW-0012">Acyltransferase</keyword>
<comment type="caution">
    <text evidence="12">The sequence shown here is derived from an EMBL/GenBank/DDBJ whole genome shotgun (WGS) entry which is preliminary data.</text>
</comment>
<evidence type="ECO:0000256" key="3">
    <source>
        <dbReference type="ARBA" id="ARBA00010712"/>
    </source>
</evidence>
<dbReference type="HOGENOM" id="CLU_111896_0_0_11"/>
<dbReference type="Gene3D" id="3.40.630.30">
    <property type="match status" value="1"/>
</dbReference>
<evidence type="ECO:0000256" key="5">
    <source>
        <dbReference type="ARBA" id="ARBA00017935"/>
    </source>
</evidence>
<evidence type="ECO:0000313" key="13">
    <source>
        <dbReference type="Proteomes" id="UP000004816"/>
    </source>
</evidence>
<dbReference type="SUPFAM" id="SSF55729">
    <property type="entry name" value="Acyl-CoA N-acyltransferases (Nat)"/>
    <property type="match status" value="1"/>
</dbReference>
<reference evidence="12 13" key="1">
    <citation type="journal article" date="2011" name="Stand. Genomic Sci.">
        <title>High quality draft genome sequence of Segniliparus rugosus CDC 945(T)= (ATCC BAA-974(T)).</title>
        <authorList>
            <person name="Earl A.M."/>
            <person name="Desjardins C.A."/>
            <person name="Fitzgerald M.G."/>
            <person name="Arachchi H.M."/>
            <person name="Zeng Q."/>
            <person name="Mehta T."/>
            <person name="Griggs A."/>
            <person name="Birren B.W."/>
            <person name="Toney N.C."/>
            <person name="Carr J."/>
            <person name="Posey J."/>
            <person name="Butler W.R."/>
        </authorList>
    </citation>
    <scope>NUCLEOTIDE SEQUENCE [LARGE SCALE GENOMIC DNA]</scope>
    <source>
        <strain evidence="13">ATCC BAA-974 / DSM 45345 / CCUG 50838 / CIP 108380 / JCM 13579 / CDC 945</strain>
    </source>
</reference>
<dbReference type="InterPro" id="IPR000182">
    <property type="entry name" value="GNAT_dom"/>
</dbReference>
<comment type="function">
    <text evidence="1 9">Catalyzes the acetylation of L-2,4-diaminobutyrate (DABA) to gamma-N-acetyl-alpha,gamma-diaminobutyric acid (ADABA) with acetyl coenzyme A.</text>
</comment>
<evidence type="ECO:0000256" key="7">
    <source>
        <dbReference type="ARBA" id="ARBA00023315"/>
    </source>
</evidence>
<dbReference type="EMBL" id="ACZI02000001">
    <property type="protein sequence ID" value="EFV12319.1"/>
    <property type="molecule type" value="Genomic_DNA"/>
</dbReference>
<protein>
    <recommendedName>
        <fullName evidence="5 9">L-2,4-diaminobutyric acid acetyltransferase</fullName>
        <shortName evidence="9">DABA acetyltransferase</shortName>
        <ecNumber evidence="4 9">2.3.1.178</ecNumber>
    </recommendedName>
</protein>
<evidence type="ECO:0000256" key="2">
    <source>
        <dbReference type="ARBA" id="ARBA00004978"/>
    </source>
</evidence>
<dbReference type="InterPro" id="IPR012772">
    <property type="entry name" value="Ectoine_EctA"/>
</dbReference>
<dbReference type="InterPro" id="IPR016181">
    <property type="entry name" value="Acyl_CoA_acyltransferase"/>
</dbReference>
<dbReference type="OrthoDB" id="2436196at2"/>
<dbReference type="STRING" id="679197.HMPREF9336_02826"/>
<comment type="similarity">
    <text evidence="3 9">Belongs to the acetyltransferase family. EctA subfamily.</text>
</comment>
<evidence type="ECO:0000256" key="10">
    <source>
        <dbReference type="SAM" id="MobiDB-lite"/>
    </source>
</evidence>
<comment type="pathway">
    <text evidence="2 9">Amine and polyamine biosynthesis; ectoine biosynthesis; L-ectoine from L-aspartate 4-semialdehyde: step 2/3.</text>
</comment>
<dbReference type="Proteomes" id="UP000004816">
    <property type="component" value="Unassembled WGS sequence"/>
</dbReference>
<dbReference type="Pfam" id="PF00583">
    <property type="entry name" value="Acetyltransf_1"/>
    <property type="match status" value="1"/>
</dbReference>
<dbReference type="eggNOG" id="COG0456">
    <property type="taxonomic scope" value="Bacteria"/>
</dbReference>
<dbReference type="NCBIfam" id="TIGR02406">
    <property type="entry name" value="ectoine_EctA"/>
    <property type="match status" value="1"/>
</dbReference>
<gene>
    <name evidence="9" type="primary">ectA</name>
    <name evidence="12" type="ORF">HMPREF9336_02826</name>
</gene>
<evidence type="ECO:0000256" key="1">
    <source>
        <dbReference type="ARBA" id="ARBA00003741"/>
    </source>
</evidence>
<keyword evidence="6 9" id="KW-0808">Transferase</keyword>
<name>E5XTK4_SEGRC</name>
<dbReference type="PROSITE" id="PS51186">
    <property type="entry name" value="GNAT"/>
    <property type="match status" value="1"/>
</dbReference>